<keyword evidence="1" id="KW-0812">Transmembrane</keyword>
<keyword evidence="1" id="KW-1133">Transmembrane helix</keyword>
<proteinExistence type="predicted"/>
<dbReference type="Proteomes" id="UP000263336">
    <property type="component" value="Unassembled WGS sequence"/>
</dbReference>
<gene>
    <name evidence="2" type="ORF">DEP93_03685</name>
</gene>
<sequence>MNLVVMWKTNKDFRIIVLLLMMAAIFYFLSLMIGDKSTQCREAGGTWLKKYRECENIGLKECFNIGGIYNFCASPCRHYREESIADVCVFKCTEVCEFIRLSK</sequence>
<dbReference type="AlphaFoldDB" id="A0A3D0ZS65"/>
<reference evidence="2 3" key="1">
    <citation type="journal article" date="2018" name="Nat. Biotechnol.">
        <title>A standardized bacterial taxonomy based on genome phylogeny substantially revises the tree of life.</title>
        <authorList>
            <person name="Parks D.H."/>
            <person name="Chuvochina M."/>
            <person name="Waite D.W."/>
            <person name="Rinke C."/>
            <person name="Skarshewski A."/>
            <person name="Chaumeil P.A."/>
            <person name="Hugenholtz P."/>
        </authorList>
    </citation>
    <scope>NUCLEOTIDE SEQUENCE [LARGE SCALE GENOMIC DNA]</scope>
    <source>
        <strain evidence="2">UBA11701</strain>
    </source>
</reference>
<organism evidence="2 3">
    <name type="scientific">candidate division WWE3 bacterium</name>
    <dbReference type="NCBI Taxonomy" id="2053526"/>
    <lineage>
        <taxon>Bacteria</taxon>
        <taxon>Katanobacteria</taxon>
    </lineage>
</organism>
<evidence type="ECO:0000313" key="2">
    <source>
        <dbReference type="EMBL" id="HCC42548.1"/>
    </source>
</evidence>
<evidence type="ECO:0000313" key="3">
    <source>
        <dbReference type="Proteomes" id="UP000263336"/>
    </source>
</evidence>
<evidence type="ECO:0000256" key="1">
    <source>
        <dbReference type="SAM" id="Phobius"/>
    </source>
</evidence>
<keyword evidence="1" id="KW-0472">Membrane</keyword>
<name>A0A3D0ZS65_UNCKA</name>
<accession>A0A3D0ZS65</accession>
<protein>
    <submittedName>
        <fullName evidence="2">Uncharacterized protein</fullName>
    </submittedName>
</protein>
<feature type="transmembrane region" description="Helical" evidence="1">
    <location>
        <begin position="13"/>
        <end position="33"/>
    </location>
</feature>
<dbReference type="EMBL" id="DOZN01000023">
    <property type="protein sequence ID" value="HCC42548.1"/>
    <property type="molecule type" value="Genomic_DNA"/>
</dbReference>
<comment type="caution">
    <text evidence="2">The sequence shown here is derived from an EMBL/GenBank/DDBJ whole genome shotgun (WGS) entry which is preliminary data.</text>
</comment>